<dbReference type="InterPro" id="IPR010869">
    <property type="entry name" value="DUF1501"/>
</dbReference>
<dbReference type="OrthoDB" id="127333at2"/>
<dbReference type="PROSITE" id="PS51318">
    <property type="entry name" value="TAT"/>
    <property type="match status" value="1"/>
</dbReference>
<organism evidence="1 2">
    <name type="scientific">Maioricimonas rarisocia</name>
    <dbReference type="NCBI Taxonomy" id="2528026"/>
    <lineage>
        <taxon>Bacteria</taxon>
        <taxon>Pseudomonadati</taxon>
        <taxon>Planctomycetota</taxon>
        <taxon>Planctomycetia</taxon>
        <taxon>Planctomycetales</taxon>
        <taxon>Planctomycetaceae</taxon>
        <taxon>Maioricimonas</taxon>
    </lineage>
</organism>
<dbReference type="Pfam" id="PF07394">
    <property type="entry name" value="DUF1501"/>
    <property type="match status" value="1"/>
</dbReference>
<dbReference type="SUPFAM" id="SSF53649">
    <property type="entry name" value="Alkaline phosphatase-like"/>
    <property type="match status" value="1"/>
</dbReference>
<evidence type="ECO:0008006" key="3">
    <source>
        <dbReference type="Google" id="ProtNLM"/>
    </source>
</evidence>
<dbReference type="AlphaFoldDB" id="A0A517Z898"/>
<dbReference type="Gene3D" id="3.40.720.10">
    <property type="entry name" value="Alkaline Phosphatase, subunit A"/>
    <property type="match status" value="1"/>
</dbReference>
<evidence type="ECO:0000313" key="1">
    <source>
        <dbReference type="EMBL" id="QDU38683.1"/>
    </source>
</evidence>
<dbReference type="RefSeq" id="WP_145369942.1">
    <property type="nucleotide sequence ID" value="NZ_CP036275.1"/>
</dbReference>
<dbReference type="InterPro" id="IPR017850">
    <property type="entry name" value="Alkaline_phosphatase_core_sf"/>
</dbReference>
<accession>A0A517Z898</accession>
<dbReference type="PANTHER" id="PTHR43737">
    <property type="entry name" value="BLL7424 PROTEIN"/>
    <property type="match status" value="1"/>
</dbReference>
<dbReference type="EMBL" id="CP036275">
    <property type="protein sequence ID" value="QDU38683.1"/>
    <property type="molecule type" value="Genomic_DNA"/>
</dbReference>
<dbReference type="InterPro" id="IPR006311">
    <property type="entry name" value="TAT_signal"/>
</dbReference>
<proteinExistence type="predicted"/>
<dbReference type="KEGG" id="mri:Mal4_30130"/>
<protein>
    <recommendedName>
        <fullName evidence="3">Sulfatase</fullName>
    </recommendedName>
</protein>
<reference evidence="1 2" key="1">
    <citation type="submission" date="2019-02" db="EMBL/GenBank/DDBJ databases">
        <title>Deep-cultivation of Planctomycetes and their phenomic and genomic characterization uncovers novel biology.</title>
        <authorList>
            <person name="Wiegand S."/>
            <person name="Jogler M."/>
            <person name="Boedeker C."/>
            <person name="Pinto D."/>
            <person name="Vollmers J."/>
            <person name="Rivas-Marin E."/>
            <person name="Kohn T."/>
            <person name="Peeters S.H."/>
            <person name="Heuer A."/>
            <person name="Rast P."/>
            <person name="Oberbeckmann S."/>
            <person name="Bunk B."/>
            <person name="Jeske O."/>
            <person name="Meyerdierks A."/>
            <person name="Storesund J.E."/>
            <person name="Kallscheuer N."/>
            <person name="Luecker S."/>
            <person name="Lage O.M."/>
            <person name="Pohl T."/>
            <person name="Merkel B.J."/>
            <person name="Hornburger P."/>
            <person name="Mueller R.-W."/>
            <person name="Bruemmer F."/>
            <person name="Labrenz M."/>
            <person name="Spormann A.M."/>
            <person name="Op den Camp H."/>
            <person name="Overmann J."/>
            <person name="Amann R."/>
            <person name="Jetten M.S.M."/>
            <person name="Mascher T."/>
            <person name="Medema M.H."/>
            <person name="Devos D.P."/>
            <person name="Kaster A.-K."/>
            <person name="Ovreas L."/>
            <person name="Rohde M."/>
            <person name="Galperin M.Y."/>
            <person name="Jogler C."/>
        </authorList>
    </citation>
    <scope>NUCLEOTIDE SEQUENCE [LARGE SCALE GENOMIC DNA]</scope>
    <source>
        <strain evidence="1 2">Mal4</strain>
    </source>
</reference>
<gene>
    <name evidence="1" type="ORF">Mal4_30130</name>
</gene>
<evidence type="ECO:0000313" key="2">
    <source>
        <dbReference type="Proteomes" id="UP000320496"/>
    </source>
</evidence>
<dbReference type="Proteomes" id="UP000320496">
    <property type="component" value="Chromosome"/>
</dbReference>
<name>A0A517Z898_9PLAN</name>
<keyword evidence="2" id="KW-1185">Reference proteome</keyword>
<sequence>MDPHTESLLRSSRREMFQRVGTGVGSIALASLLAGDAPATSARGASTDGTKTHYPPRAKNVIFLHMVGAPSHLDLFDYKPELVRLNGQPLPDDLWEGLRLAFIRKKPGLLGTAFKFHKHGESGLELSELLPHLGQVADELCVIKSLHTEHFNHAPAQLYFQTGFERFGRPSLGSWVNYGLGSENSNLPGFVVMITGNVAGAGNSLWGSGFLPSRYQGIEFRSQGDPVLFLSNPDGIDSGDRRRIIDSINHLNRIQLADVGDPEIATRINQYEMAYRMQASVPELMDTSAEPEHIHEMYGTQPGKPSFANNCLLARRLVERGVRFVQLFDQGWDHHGSVFPSLQRKCKQVDQPIAALIQDLRQRGLLDETLVVWGAEFGRTPMVQDRANTGRPNDKVGRDHHKDAYSVWMAGGGVKGGFSYGRTDDIGFHVVENPMHVNDFHATLLHLLGVDHEQLTFRFQGRDFRLTDVGGVVARDVLA</sequence>
<dbReference type="PANTHER" id="PTHR43737:SF1">
    <property type="entry name" value="DUF1501 DOMAIN-CONTAINING PROTEIN"/>
    <property type="match status" value="1"/>
</dbReference>